<dbReference type="Gene3D" id="3.30.2090.10">
    <property type="entry name" value="Multidrug efflux transporter AcrB TolC docking domain, DN and DC subdomains"/>
    <property type="match status" value="2"/>
</dbReference>
<dbReference type="Gene3D" id="1.20.1640.10">
    <property type="entry name" value="Multidrug efflux transporter AcrB transmembrane domain"/>
    <property type="match status" value="2"/>
</dbReference>
<feature type="transmembrane region" description="Helical" evidence="9">
    <location>
        <begin position="1004"/>
        <end position="1025"/>
    </location>
</feature>
<feature type="transmembrane region" description="Helical" evidence="9">
    <location>
        <begin position="431"/>
        <end position="451"/>
    </location>
</feature>
<feature type="transmembrane region" description="Helical" evidence="9">
    <location>
        <begin position="337"/>
        <end position="353"/>
    </location>
</feature>
<feature type="transmembrane region" description="Helical" evidence="9">
    <location>
        <begin position="463"/>
        <end position="490"/>
    </location>
</feature>
<dbReference type="PRINTS" id="PR00702">
    <property type="entry name" value="ACRIFLAVINRP"/>
</dbReference>
<evidence type="ECO:0000256" key="9">
    <source>
        <dbReference type="SAM" id="Phobius"/>
    </source>
</evidence>
<evidence type="ECO:0000256" key="7">
    <source>
        <dbReference type="ARBA" id="ARBA00023136"/>
    </source>
</evidence>
<proteinExistence type="predicted"/>
<dbReference type="InterPro" id="IPR027463">
    <property type="entry name" value="AcrB_DN_DC_subdom"/>
</dbReference>
<evidence type="ECO:0000256" key="3">
    <source>
        <dbReference type="ARBA" id="ARBA00022475"/>
    </source>
</evidence>
<dbReference type="GO" id="GO:0005886">
    <property type="term" value="C:plasma membrane"/>
    <property type="evidence" value="ECO:0007669"/>
    <property type="project" value="UniProtKB-SubCell"/>
</dbReference>
<dbReference type="Gene3D" id="3.30.70.1430">
    <property type="entry name" value="Multidrug efflux transporter AcrB pore domain"/>
    <property type="match status" value="2"/>
</dbReference>
<feature type="transmembrane region" description="Helical" evidence="9">
    <location>
        <begin position="908"/>
        <end position="926"/>
    </location>
</feature>
<dbReference type="OrthoDB" id="9807350at2"/>
<keyword evidence="5 9" id="KW-0812">Transmembrane</keyword>
<sequence>MSITELFIRRPVATTLLTIGIVLAGGFAFSHLRVAPLPRVDYPVMRVQAQMAGGSPETMAATVAAPLERHLGQIAGLVTMTSQSSSANTQIILQFDTDRDIDGAARDVQAALNAAHADLPTSLKSNPTYDKFNPADAPILIVGLTSKRYTPGQLYDIANSMISQRLAQLKGVGNVQIGGSSLPAVRVDLNADALFKYGIALEDVRAALSGANANSPKGIIEEGDKRWQLYANDQVLKSDDYSGLVVAYRNGRAIQLSDVATLSDSVETIRAQGLANGEPAVVMIIFKQPNANIVETVDAAKALLPQLQAGLPDGVKMIVAADRSVTIRASLADTERTLVLSVLLVILVVFVFLRNARATLVPSIALPVSLIGTFAAMYLLDYSLDNLSLMALTVATGFVVDDAIVVLENVTRLIEAGKPRLQAAIEGARQVSFTVISMSVSLIAVFLPIMLMTGLVGKIFREFAAVMSLAILISLVVSLTTTATLSAYVLPPAAGKQPGRLSRRVESAFIAVQDLYVRSLAHAMHHKLLVTLSLLVTIGLNVVLFVIVPKGLFPQQDAGLLMGGIQADQAISFQAMRDKLKTAAAIVQADPAVEATIGFTGGRSTNSANVFVSLKPRSERDGVQQVMDRLRPQLSAIAGARLTMFPMQDLFIGGRQSFSQFQYTLQSDSTALLYTWTPKLLAELKNDPIFTDLQTDQQIGGVQSRVVIDRPTAARFNLTPEIVDATLYDAFGERQVSTIYKEINQYHVVMGLAPQDLEDPSSLSKIYVSTSGLSASGSSSTNFAGGTATSGSSSSGTSSSSAKNQSTNSIATSSSSASSGSAISTSSETMIPLGAFARFEEGATPVQVNHQDGFAASTISFNLATGHTLDEAVTAIARAEQTIHLPTSVHGAFAGTASSFQQALRAEVILIIVALFTVYAVLGILYESWIHPLTILSTLPSAGVGAVLALLISGTEFSIIALIGVILLIGIVKKNAIMMIDFALTATRTEVMSAEEAILKACRLRFRPIMMTTFSAVLGAVPLLLDSGEGSELRRPLGIAIIGGLLVSQVLTLYTTPVVYVLLDRFHLRGRSPLPQALPKAE</sequence>
<protein>
    <submittedName>
        <fullName evidence="10">Nodulation protein</fullName>
    </submittedName>
</protein>
<dbReference type="FunFam" id="1.20.1640.10:FF:000001">
    <property type="entry name" value="Efflux pump membrane transporter"/>
    <property type="match status" value="1"/>
</dbReference>
<reference evidence="11" key="1">
    <citation type="submission" date="2017-12" db="EMBL/GenBank/DDBJ databases">
        <title>Draft genome sequence of Telmatospirillum siberiense 26-4b1T, an acidotolerant peatland alphaproteobacterium potentially involved in sulfur cycling.</title>
        <authorList>
            <person name="Hausmann B."/>
            <person name="Pjevac P."/>
            <person name="Schreck K."/>
            <person name="Herbold C.W."/>
            <person name="Daims H."/>
            <person name="Wagner M."/>
            <person name="Pester M."/>
            <person name="Loy A."/>
        </authorList>
    </citation>
    <scope>NUCLEOTIDE SEQUENCE [LARGE SCALE GENOMIC DNA]</scope>
    <source>
        <strain evidence="11">26-4b1</strain>
    </source>
</reference>
<keyword evidence="4" id="KW-0997">Cell inner membrane</keyword>
<evidence type="ECO:0000256" key="8">
    <source>
        <dbReference type="SAM" id="MobiDB-lite"/>
    </source>
</evidence>
<evidence type="ECO:0000256" key="4">
    <source>
        <dbReference type="ARBA" id="ARBA00022519"/>
    </source>
</evidence>
<accession>A0A2N3PYG2</accession>
<evidence type="ECO:0000313" key="11">
    <source>
        <dbReference type="Proteomes" id="UP000233293"/>
    </source>
</evidence>
<comment type="caution">
    <text evidence="10">The sequence shown here is derived from an EMBL/GenBank/DDBJ whole genome shotgun (WGS) entry which is preliminary data.</text>
</comment>
<comment type="subcellular location">
    <subcellularLocation>
        <location evidence="1">Cell inner membrane</location>
        <topology evidence="1">Multi-pass membrane protein</topology>
    </subcellularLocation>
</comment>
<evidence type="ECO:0000256" key="1">
    <source>
        <dbReference type="ARBA" id="ARBA00004429"/>
    </source>
</evidence>
<dbReference type="SUPFAM" id="SSF82693">
    <property type="entry name" value="Multidrug efflux transporter AcrB pore domain, PN1, PN2, PC1 and PC2 subdomains"/>
    <property type="match status" value="3"/>
</dbReference>
<evidence type="ECO:0000256" key="6">
    <source>
        <dbReference type="ARBA" id="ARBA00022989"/>
    </source>
</evidence>
<evidence type="ECO:0000256" key="2">
    <source>
        <dbReference type="ARBA" id="ARBA00022448"/>
    </source>
</evidence>
<dbReference type="Pfam" id="PF00873">
    <property type="entry name" value="ACR_tran"/>
    <property type="match status" value="2"/>
</dbReference>
<dbReference type="EMBL" id="PIUM01000004">
    <property type="protein sequence ID" value="PKU25450.1"/>
    <property type="molecule type" value="Genomic_DNA"/>
</dbReference>
<keyword evidence="11" id="KW-1185">Reference proteome</keyword>
<keyword evidence="2" id="KW-0813">Transport</keyword>
<gene>
    <name evidence="10" type="ORF">CWS72_05100</name>
</gene>
<keyword evidence="6 9" id="KW-1133">Transmembrane helix</keyword>
<feature type="transmembrane region" description="Helical" evidence="9">
    <location>
        <begin position="360"/>
        <end position="380"/>
    </location>
</feature>
<dbReference type="InterPro" id="IPR001036">
    <property type="entry name" value="Acrflvin-R"/>
</dbReference>
<feature type="transmembrane region" description="Helical" evidence="9">
    <location>
        <begin position="959"/>
        <end position="984"/>
    </location>
</feature>
<keyword evidence="3" id="KW-1003">Cell membrane</keyword>
<keyword evidence="7 9" id="KW-0472">Membrane</keyword>
<dbReference type="AlphaFoldDB" id="A0A2N3PYG2"/>
<name>A0A2N3PYG2_9PROT</name>
<dbReference type="Proteomes" id="UP000233293">
    <property type="component" value="Unassembled WGS sequence"/>
</dbReference>
<evidence type="ECO:0000256" key="5">
    <source>
        <dbReference type="ARBA" id="ARBA00022692"/>
    </source>
</evidence>
<dbReference type="SUPFAM" id="SSF82714">
    <property type="entry name" value="Multidrug efflux transporter AcrB TolC docking domain, DN and DC subdomains"/>
    <property type="match status" value="2"/>
</dbReference>
<feature type="transmembrane region" description="Helical" evidence="9">
    <location>
        <begin position="528"/>
        <end position="548"/>
    </location>
</feature>
<feature type="region of interest" description="Disordered" evidence="8">
    <location>
        <begin position="774"/>
        <end position="822"/>
    </location>
</feature>
<feature type="transmembrane region" description="Helical" evidence="9">
    <location>
        <begin position="1037"/>
        <end position="1063"/>
    </location>
</feature>
<dbReference type="GO" id="GO:0042910">
    <property type="term" value="F:xenobiotic transmembrane transporter activity"/>
    <property type="evidence" value="ECO:0007669"/>
    <property type="project" value="TreeGrafter"/>
</dbReference>
<dbReference type="PANTHER" id="PTHR32063">
    <property type="match status" value="1"/>
</dbReference>
<organism evidence="10 11">
    <name type="scientific">Telmatospirillum siberiense</name>
    <dbReference type="NCBI Taxonomy" id="382514"/>
    <lineage>
        <taxon>Bacteria</taxon>
        <taxon>Pseudomonadati</taxon>
        <taxon>Pseudomonadota</taxon>
        <taxon>Alphaproteobacteria</taxon>
        <taxon>Rhodospirillales</taxon>
        <taxon>Rhodospirillaceae</taxon>
        <taxon>Telmatospirillum</taxon>
    </lineage>
</organism>
<dbReference type="PANTHER" id="PTHR32063:SF34">
    <property type="entry name" value="MULTIDRUG RESISTANCE PROTEIN MDTC"/>
    <property type="match status" value="1"/>
</dbReference>
<dbReference type="RefSeq" id="WP_101249505.1">
    <property type="nucleotide sequence ID" value="NZ_PIUM01000004.1"/>
</dbReference>
<evidence type="ECO:0000313" key="10">
    <source>
        <dbReference type="EMBL" id="PKU25450.1"/>
    </source>
</evidence>
<dbReference type="SUPFAM" id="SSF82866">
    <property type="entry name" value="Multidrug efflux transporter AcrB transmembrane domain"/>
    <property type="match status" value="2"/>
</dbReference>